<dbReference type="Pfam" id="PF00460">
    <property type="entry name" value="Flg_bb_rod"/>
    <property type="match status" value="1"/>
</dbReference>
<dbReference type="Proteomes" id="UP000443582">
    <property type="component" value="Unassembled WGS sequence"/>
</dbReference>
<comment type="similarity">
    <text evidence="2 7">Belongs to the flagella basal body rod proteins family.</text>
</comment>
<name>A0ABY0ILC8_9BACT</name>
<gene>
    <name evidence="11" type="primary">flgG</name>
    <name evidence="11" type="ORF">DAY19_04120</name>
</gene>
<dbReference type="InterPro" id="IPR019776">
    <property type="entry name" value="Flagellar_basal_body_rod_CS"/>
</dbReference>
<protein>
    <recommendedName>
        <fullName evidence="3 6">Flagellar basal-body rod protein FlgG</fullName>
    </recommendedName>
</protein>
<keyword evidence="11" id="KW-0282">Flagellum</keyword>
<keyword evidence="4 7" id="KW-0975">Bacterial flagellum</keyword>
<feature type="domain" description="Flagellar hook protein FlgE/F/G-like D1" evidence="10">
    <location>
        <begin position="96"/>
        <end position="157"/>
    </location>
</feature>
<dbReference type="Pfam" id="PF06429">
    <property type="entry name" value="Flg_bbr_C"/>
    <property type="match status" value="1"/>
</dbReference>
<evidence type="ECO:0000259" key="8">
    <source>
        <dbReference type="Pfam" id="PF00460"/>
    </source>
</evidence>
<dbReference type="PANTHER" id="PTHR30435:SF19">
    <property type="entry name" value="FLAGELLAR BASAL-BODY ROD PROTEIN FLGG"/>
    <property type="match status" value="1"/>
</dbReference>
<organism evidence="11 12">
    <name type="scientific">Halobacteriovorax vibrionivorans</name>
    <dbReference type="NCBI Taxonomy" id="2152716"/>
    <lineage>
        <taxon>Bacteria</taxon>
        <taxon>Pseudomonadati</taxon>
        <taxon>Bdellovibrionota</taxon>
        <taxon>Bacteriovoracia</taxon>
        <taxon>Bacteriovoracales</taxon>
        <taxon>Halobacteriovoraceae</taxon>
        <taxon>Halobacteriovorax</taxon>
    </lineage>
</organism>
<evidence type="ECO:0000256" key="1">
    <source>
        <dbReference type="ARBA" id="ARBA00004117"/>
    </source>
</evidence>
<feature type="domain" description="Flagellar basal-body/hook protein C-terminal" evidence="9">
    <location>
        <begin position="215"/>
        <end position="260"/>
    </location>
</feature>
<evidence type="ECO:0000259" key="10">
    <source>
        <dbReference type="Pfam" id="PF22692"/>
    </source>
</evidence>
<dbReference type="PANTHER" id="PTHR30435">
    <property type="entry name" value="FLAGELLAR PROTEIN"/>
    <property type="match status" value="1"/>
</dbReference>
<keyword evidence="11" id="KW-0969">Cilium</keyword>
<accession>A0ABY0ILC8</accession>
<feature type="domain" description="Flagellar basal body rod protein N-terminal" evidence="8">
    <location>
        <begin position="5"/>
        <end position="35"/>
    </location>
</feature>
<evidence type="ECO:0000313" key="11">
    <source>
        <dbReference type="EMBL" id="RZF23300.1"/>
    </source>
</evidence>
<evidence type="ECO:0000256" key="5">
    <source>
        <dbReference type="ARBA" id="ARBA00025933"/>
    </source>
</evidence>
<dbReference type="NCBIfam" id="TIGR03506">
    <property type="entry name" value="FlgEFG_subfam"/>
    <property type="match status" value="2"/>
</dbReference>
<evidence type="ECO:0000256" key="7">
    <source>
        <dbReference type="RuleBase" id="RU362116"/>
    </source>
</evidence>
<dbReference type="InterPro" id="IPR010930">
    <property type="entry name" value="Flg_bb/hook_C_dom"/>
</dbReference>
<keyword evidence="12" id="KW-1185">Reference proteome</keyword>
<evidence type="ECO:0000256" key="3">
    <source>
        <dbReference type="ARBA" id="ARBA00017948"/>
    </source>
</evidence>
<comment type="caution">
    <text evidence="11">The sequence shown here is derived from an EMBL/GenBank/DDBJ whole genome shotgun (WGS) entry which is preliminary data.</text>
</comment>
<dbReference type="EMBL" id="QDKL01000001">
    <property type="protein sequence ID" value="RZF23300.1"/>
    <property type="molecule type" value="Genomic_DNA"/>
</dbReference>
<dbReference type="InterPro" id="IPR001444">
    <property type="entry name" value="Flag_bb_rod_N"/>
</dbReference>
<comment type="subcellular location">
    <subcellularLocation>
        <location evidence="1 7">Bacterial flagellum basal body</location>
    </subcellularLocation>
</comment>
<evidence type="ECO:0000256" key="4">
    <source>
        <dbReference type="ARBA" id="ARBA00023143"/>
    </source>
</evidence>
<keyword evidence="11" id="KW-0966">Cell projection</keyword>
<dbReference type="InterPro" id="IPR020013">
    <property type="entry name" value="Flagellar_FlgE/F/G"/>
</dbReference>
<reference evidence="12" key="1">
    <citation type="journal article" date="2019" name="Int. J. Syst. Evol. Microbiol.">
        <title>Halobacteriovorax valvorus sp. nov., a novel prokaryotic predator isolated from coastal seawater of China.</title>
        <authorList>
            <person name="Chen M.-X."/>
        </authorList>
    </citation>
    <scope>NUCLEOTIDE SEQUENCE [LARGE SCALE GENOMIC DNA]</scope>
    <source>
        <strain evidence="12">BL9</strain>
    </source>
</reference>
<evidence type="ECO:0000259" key="9">
    <source>
        <dbReference type="Pfam" id="PF06429"/>
    </source>
</evidence>
<evidence type="ECO:0000256" key="6">
    <source>
        <dbReference type="NCBIfam" id="TIGR02488"/>
    </source>
</evidence>
<sequence length="262" mass="28061">MMKALDISATGMATQEMHVNTISNNVANLNTIGYKKQRAESQELMYETIKEAGSRSDANSNYTIGVQVGSGSKISGVRKVFSAGAPKVTNNPFDLMINGDGFFGIIKPNGELRFTRDGAFNVNAQGQLVTKEGYQVFPGITFPPGVASVSIGNDGTCEAYFTGQVEPQNVGQIPVFTFVNNPGLHSDGNNLYRQTTASGQPIQGIAGVNNTGSLQQGALEMANVSLMNEMTDLIKAQRAYEMNSKVMGVADQMLQTVNNITR</sequence>
<proteinExistence type="inferred from homology"/>
<evidence type="ECO:0000256" key="2">
    <source>
        <dbReference type="ARBA" id="ARBA00009677"/>
    </source>
</evidence>
<dbReference type="NCBIfam" id="TIGR02488">
    <property type="entry name" value="flgG_G_neg"/>
    <property type="match status" value="1"/>
</dbReference>
<comment type="subunit">
    <text evidence="5">The basal body constitutes a major portion of the flagellar organelle and consists of four rings (L,P,S, and M) mounted on a central rod. The rod consists of about 26 subunits of FlgG in the distal portion, and FlgB, FlgC and FlgF are thought to build up the proximal portion of the rod with about 6 subunits each.</text>
</comment>
<dbReference type="SUPFAM" id="SSF117143">
    <property type="entry name" value="Flagellar hook protein flgE"/>
    <property type="match status" value="1"/>
</dbReference>
<dbReference type="InterPro" id="IPR037925">
    <property type="entry name" value="FlgE/F/G-like"/>
</dbReference>
<dbReference type="PROSITE" id="PS00588">
    <property type="entry name" value="FLAGELLA_BB_ROD"/>
    <property type="match status" value="1"/>
</dbReference>
<dbReference type="InterPro" id="IPR053967">
    <property type="entry name" value="LlgE_F_G-like_D1"/>
</dbReference>
<evidence type="ECO:0000313" key="12">
    <source>
        <dbReference type="Proteomes" id="UP000443582"/>
    </source>
</evidence>
<dbReference type="InterPro" id="IPR012834">
    <property type="entry name" value="FlgG_G_neg"/>
</dbReference>
<dbReference type="Pfam" id="PF22692">
    <property type="entry name" value="LlgE_F_G_D1"/>
    <property type="match status" value="1"/>
</dbReference>